<dbReference type="PANTHER" id="PTHR35995">
    <property type="entry name" value="OS04G0690500 PROTEIN"/>
    <property type="match status" value="1"/>
</dbReference>
<sequence length="228" mass="24763">MKDGVAGEGGERPCMCYFHPREEVVGVCSQCLRERLLLLLASKASPAAAHLLADADADRPLRRKNSSISLPKVFALGSSFLQRLDSSRHHLRPAPHDSDADTASIASLDDSFISIKFEANGKATWDSQKAAAAAGEKKTDTTTTAVVEHVKRGGVTRWRKQVVGRLLQLARWKRSGNGKAACHQLGIDGKKTAERSSSKGTTVRGRGRGRSWIRTLTITRRPPAMPLS</sequence>
<keyword evidence="3" id="KW-1185">Reference proteome</keyword>
<accession>A0A0E0DKI2</accession>
<dbReference type="STRING" id="40149.A0A0E0DKI2"/>
<dbReference type="HOGENOM" id="CLU_098438_0_0_1"/>
<dbReference type="Gramene" id="OMERI04G25780.1">
    <property type="protein sequence ID" value="OMERI04G25780.1"/>
    <property type="gene ID" value="OMERI04G25780"/>
</dbReference>
<feature type="compositionally biased region" description="Basic and acidic residues" evidence="1">
    <location>
        <begin position="188"/>
        <end position="197"/>
    </location>
</feature>
<reference evidence="2" key="1">
    <citation type="submission" date="2015-04" db="UniProtKB">
        <authorList>
            <consortium name="EnsemblPlants"/>
        </authorList>
    </citation>
    <scope>IDENTIFICATION</scope>
</reference>
<dbReference type="PANTHER" id="PTHR35995:SF1">
    <property type="entry name" value="OS04G0690500 PROTEIN"/>
    <property type="match status" value="1"/>
</dbReference>
<dbReference type="AlphaFoldDB" id="A0A0E0DKI2"/>
<dbReference type="Proteomes" id="UP000008021">
    <property type="component" value="Chromosome 4"/>
</dbReference>
<evidence type="ECO:0000256" key="1">
    <source>
        <dbReference type="SAM" id="MobiDB-lite"/>
    </source>
</evidence>
<feature type="region of interest" description="Disordered" evidence="1">
    <location>
        <begin position="188"/>
        <end position="209"/>
    </location>
</feature>
<evidence type="ECO:0000313" key="3">
    <source>
        <dbReference type="Proteomes" id="UP000008021"/>
    </source>
</evidence>
<name>A0A0E0DKI2_9ORYZ</name>
<dbReference type="eggNOG" id="KOG0017">
    <property type="taxonomic scope" value="Eukaryota"/>
</dbReference>
<proteinExistence type="predicted"/>
<dbReference type="InterPro" id="IPR008004">
    <property type="entry name" value="OCTOPUS-like"/>
</dbReference>
<organism evidence="2">
    <name type="scientific">Oryza meridionalis</name>
    <dbReference type="NCBI Taxonomy" id="40149"/>
    <lineage>
        <taxon>Eukaryota</taxon>
        <taxon>Viridiplantae</taxon>
        <taxon>Streptophyta</taxon>
        <taxon>Embryophyta</taxon>
        <taxon>Tracheophyta</taxon>
        <taxon>Spermatophyta</taxon>
        <taxon>Magnoliopsida</taxon>
        <taxon>Liliopsida</taxon>
        <taxon>Poales</taxon>
        <taxon>Poaceae</taxon>
        <taxon>BOP clade</taxon>
        <taxon>Oryzoideae</taxon>
        <taxon>Oryzeae</taxon>
        <taxon>Oryzinae</taxon>
        <taxon>Oryza</taxon>
    </lineage>
</organism>
<reference evidence="2" key="2">
    <citation type="submission" date="2018-05" db="EMBL/GenBank/DDBJ databases">
        <title>OmerRS3 (Oryza meridionalis Reference Sequence Version 3).</title>
        <authorList>
            <person name="Zhang J."/>
            <person name="Kudrna D."/>
            <person name="Lee S."/>
            <person name="Talag J."/>
            <person name="Welchert J."/>
            <person name="Wing R.A."/>
        </authorList>
    </citation>
    <scope>NUCLEOTIDE SEQUENCE [LARGE SCALE GENOMIC DNA]</scope>
    <source>
        <strain evidence="2">cv. OR44</strain>
    </source>
</reference>
<protein>
    <submittedName>
        <fullName evidence="2">Uncharacterized protein</fullName>
    </submittedName>
</protein>
<dbReference type="Pfam" id="PF05340">
    <property type="entry name" value="DUF740"/>
    <property type="match status" value="1"/>
</dbReference>
<dbReference type="EnsemblPlants" id="OMERI04G25780.1">
    <property type="protein sequence ID" value="OMERI04G25780.1"/>
    <property type="gene ID" value="OMERI04G25780"/>
</dbReference>
<evidence type="ECO:0000313" key="2">
    <source>
        <dbReference type="EnsemblPlants" id="OMERI04G25780.1"/>
    </source>
</evidence>